<dbReference type="PANTHER" id="PTHR31286:SF178">
    <property type="entry name" value="DUF4283 DOMAIN-CONTAINING PROTEIN"/>
    <property type="match status" value="1"/>
</dbReference>
<evidence type="ECO:0008006" key="6">
    <source>
        <dbReference type="Google" id="ProtNLM"/>
    </source>
</evidence>
<feature type="compositionally biased region" description="Pro residues" evidence="1">
    <location>
        <begin position="341"/>
        <end position="350"/>
    </location>
</feature>
<comment type="caution">
    <text evidence="4">The sequence shown here is derived from an EMBL/GenBank/DDBJ whole genome shotgun (WGS) entry which is preliminary data.</text>
</comment>
<reference evidence="4" key="1">
    <citation type="submission" date="2019-12" db="EMBL/GenBank/DDBJ databases">
        <authorList>
            <person name="Scholes J."/>
        </authorList>
    </citation>
    <scope>NUCLEOTIDE SEQUENCE</scope>
</reference>
<feature type="region of interest" description="Disordered" evidence="1">
    <location>
        <begin position="189"/>
        <end position="382"/>
    </location>
</feature>
<feature type="non-terminal residue" evidence="4">
    <location>
        <position position="382"/>
    </location>
</feature>
<dbReference type="PANTHER" id="PTHR31286">
    <property type="entry name" value="GLYCINE-RICH CELL WALL STRUCTURAL PROTEIN 1.8-LIKE"/>
    <property type="match status" value="1"/>
</dbReference>
<feature type="domain" description="Zinc knuckle CX2CX4HX4C" evidence="3">
    <location>
        <begin position="143"/>
        <end position="187"/>
    </location>
</feature>
<gene>
    <name evidence="4" type="ORF">SHERM_12972</name>
</gene>
<feature type="non-terminal residue" evidence="4">
    <location>
        <position position="1"/>
    </location>
</feature>
<feature type="compositionally biased region" description="Low complexity" evidence="1">
    <location>
        <begin position="327"/>
        <end position="340"/>
    </location>
</feature>
<dbReference type="Pfam" id="PF14111">
    <property type="entry name" value="DUF4283"/>
    <property type="match status" value="1"/>
</dbReference>
<dbReference type="InterPro" id="IPR025558">
    <property type="entry name" value="DUF4283"/>
</dbReference>
<feature type="compositionally biased region" description="Polar residues" evidence="1">
    <location>
        <begin position="260"/>
        <end position="285"/>
    </location>
</feature>
<evidence type="ECO:0000259" key="3">
    <source>
        <dbReference type="Pfam" id="PF14392"/>
    </source>
</evidence>
<dbReference type="InterPro" id="IPR025836">
    <property type="entry name" value="Zn_knuckle_CX2CX4HX4C"/>
</dbReference>
<protein>
    <recommendedName>
        <fullName evidence="6">DUF4283 domain-containing protein</fullName>
    </recommendedName>
</protein>
<accession>A0A9N7R2M8</accession>
<keyword evidence="5" id="KW-1185">Reference proteome</keyword>
<sequence length="382" mass="41914">AEECSKSLFGKLIGNKKAHLAAIKRTIGVIWQIKGAVTVKELSPNYFQFLFSDIDDKSKVSKGVSWNFENHPLILKEWVEDISAEHEIFTELDSWIQVWNIPVNWISTDVGLKIGKAFSQVKNVIIPQGGPLAGKCIRLLVTIDIKQPLLRCANIQLGNKRILVDFKYERLPTVYYYCGIIGHTDKASHDNPPPSAHSYWQVPSETANNGPSPSPSPFIEATKSSPLVITNKSPQPATNEPSATPQPPSHQPSSSHQTPKFQSPSKPISDNNPNTTTKLVDNSIQPPSLPLLTSTPHPSNHQKSNQHNISQPSSLTQPDSSPMHLEIISSSSPTTPATPVISPPPNPDFMPTPKTSTNPLPKSPKTWKRISPTSSKQTAKPN</sequence>
<evidence type="ECO:0000313" key="4">
    <source>
        <dbReference type="EMBL" id="CAA0812158.1"/>
    </source>
</evidence>
<feature type="compositionally biased region" description="Polar residues" evidence="1">
    <location>
        <begin position="371"/>
        <end position="382"/>
    </location>
</feature>
<dbReference type="OrthoDB" id="990360at2759"/>
<evidence type="ECO:0000259" key="2">
    <source>
        <dbReference type="Pfam" id="PF14111"/>
    </source>
</evidence>
<dbReference type="Proteomes" id="UP001153555">
    <property type="component" value="Unassembled WGS sequence"/>
</dbReference>
<feature type="compositionally biased region" description="Polar residues" evidence="1">
    <location>
        <begin position="201"/>
        <end position="211"/>
    </location>
</feature>
<dbReference type="AlphaFoldDB" id="A0A9N7R2M8"/>
<dbReference type="EMBL" id="CACSLK010009714">
    <property type="protein sequence ID" value="CAA0812158.1"/>
    <property type="molecule type" value="Genomic_DNA"/>
</dbReference>
<feature type="compositionally biased region" description="Low complexity" evidence="1">
    <location>
        <begin position="290"/>
        <end position="299"/>
    </location>
</feature>
<name>A0A9N7R2M8_STRHE</name>
<proteinExistence type="predicted"/>
<evidence type="ECO:0000313" key="5">
    <source>
        <dbReference type="Proteomes" id="UP001153555"/>
    </source>
</evidence>
<organism evidence="4 5">
    <name type="scientific">Striga hermonthica</name>
    <name type="common">Purple witchweed</name>
    <name type="synonym">Buchnera hermonthica</name>
    <dbReference type="NCBI Taxonomy" id="68872"/>
    <lineage>
        <taxon>Eukaryota</taxon>
        <taxon>Viridiplantae</taxon>
        <taxon>Streptophyta</taxon>
        <taxon>Embryophyta</taxon>
        <taxon>Tracheophyta</taxon>
        <taxon>Spermatophyta</taxon>
        <taxon>Magnoliopsida</taxon>
        <taxon>eudicotyledons</taxon>
        <taxon>Gunneridae</taxon>
        <taxon>Pentapetalae</taxon>
        <taxon>asterids</taxon>
        <taxon>lamiids</taxon>
        <taxon>Lamiales</taxon>
        <taxon>Orobanchaceae</taxon>
        <taxon>Buchnereae</taxon>
        <taxon>Striga</taxon>
    </lineage>
</organism>
<feature type="compositionally biased region" description="Polar residues" evidence="1">
    <location>
        <begin position="301"/>
        <end position="320"/>
    </location>
</feature>
<feature type="domain" description="DUF4283" evidence="2">
    <location>
        <begin position="1"/>
        <end position="84"/>
    </location>
</feature>
<evidence type="ECO:0000256" key="1">
    <source>
        <dbReference type="SAM" id="MobiDB-lite"/>
    </source>
</evidence>
<dbReference type="Pfam" id="PF14392">
    <property type="entry name" value="zf-CCHC_4"/>
    <property type="match status" value="1"/>
</dbReference>
<dbReference type="InterPro" id="IPR040256">
    <property type="entry name" value="At4g02000-like"/>
</dbReference>
<feature type="compositionally biased region" description="Polar residues" evidence="1">
    <location>
        <begin position="222"/>
        <end position="240"/>
    </location>
</feature>